<comment type="caution">
    <text evidence="1">The sequence shown here is derived from an EMBL/GenBank/DDBJ whole genome shotgun (WGS) entry which is preliminary data.</text>
</comment>
<evidence type="ECO:0000313" key="1">
    <source>
        <dbReference type="EMBL" id="MDQ9170397.1"/>
    </source>
</evidence>
<gene>
    <name evidence="1" type="ORF">Q8A64_08225</name>
</gene>
<dbReference type="Proteomes" id="UP001225596">
    <property type="component" value="Unassembled WGS sequence"/>
</dbReference>
<accession>A0ABU1BNA7</accession>
<evidence type="ECO:0000313" key="2">
    <source>
        <dbReference type="Proteomes" id="UP001225596"/>
    </source>
</evidence>
<dbReference type="RefSeq" id="WP_338436318.1">
    <property type="nucleotide sequence ID" value="NZ_JAUYVH010000003.1"/>
</dbReference>
<dbReference type="EMBL" id="JAUYVH010000003">
    <property type="protein sequence ID" value="MDQ9170397.1"/>
    <property type="molecule type" value="Genomic_DNA"/>
</dbReference>
<protein>
    <submittedName>
        <fullName evidence="1">Uncharacterized protein</fullName>
    </submittedName>
</protein>
<sequence length="78" mass="8319">MAIMPVDQENGGTPGQEMAVHGLIHQFAGLIGELHQLQALRRYVMDALPVACLNSEQGVMTSETVIGVEASRVFIAIG</sequence>
<keyword evidence="2" id="KW-1185">Reference proteome</keyword>
<name>A0ABU1BNA7_9BURK</name>
<reference evidence="1 2" key="1">
    <citation type="submission" date="2023-08" db="EMBL/GenBank/DDBJ databases">
        <title>Oxalobacteraceae gen .nov., isolated from river sludge outside the plant.</title>
        <authorList>
            <person name="Zhao S.Y."/>
        </authorList>
    </citation>
    <scope>NUCLEOTIDE SEQUENCE [LARGE SCALE GENOMIC DNA]</scope>
    <source>
        <strain evidence="1 2">R-40</strain>
    </source>
</reference>
<organism evidence="1 2">
    <name type="scientific">Keguizhuia sedimenti</name>
    <dbReference type="NCBI Taxonomy" id="3064264"/>
    <lineage>
        <taxon>Bacteria</taxon>
        <taxon>Pseudomonadati</taxon>
        <taxon>Pseudomonadota</taxon>
        <taxon>Betaproteobacteria</taxon>
        <taxon>Burkholderiales</taxon>
        <taxon>Oxalobacteraceae</taxon>
        <taxon>Keguizhuia</taxon>
    </lineage>
</organism>
<proteinExistence type="predicted"/>